<evidence type="ECO:0000256" key="13">
    <source>
        <dbReference type="ARBA" id="ARBA00023002"/>
    </source>
</evidence>
<gene>
    <name evidence="20" type="primary">nirK</name>
    <name evidence="20" type="ORF">E6C48_17985</name>
</gene>
<dbReference type="Gene3D" id="2.60.40.420">
    <property type="entry name" value="Cupredoxins - blue copper proteins"/>
    <property type="match status" value="2"/>
</dbReference>
<dbReference type="SUPFAM" id="SSF49503">
    <property type="entry name" value="Cupredoxins"/>
    <property type="match status" value="2"/>
</dbReference>
<evidence type="ECO:0000256" key="1">
    <source>
        <dbReference type="ARBA" id="ARBA00001974"/>
    </source>
</evidence>
<evidence type="ECO:0000259" key="18">
    <source>
        <dbReference type="Pfam" id="PF00394"/>
    </source>
</evidence>
<comment type="cofactor">
    <cofactor evidence="1">
        <name>FAD</name>
        <dbReference type="ChEBI" id="CHEBI:57692"/>
    </cofactor>
</comment>
<accession>A0ABY2Q4A1</accession>
<sequence length="372" mass="40199">MLTRREALLGTAAGAATAALFAAMAATPVLAEVRAGDISTLPREKVTLVAPPFVHEHQQVAIGGPKIVEFQLTVKEQTMVIDDDGTTMQAMTYNGSIPAPMMVVHEGDYLELTLVNPETNEMPHNVDFHAATGALGGAKLLDVNPGEQATIRFKATRAGTFVYHCAPAGMIPWHVVSGMSGTVMVLPRDGLKDEAGKPLKYDRIYYVGENEFYIPRDENGKFKKFDSLGDSYDETLKVMRGLIPTHVVFNGKVGALTGDNAMKASVGETVLFVHSQANRDTRPHIIGGHGDHVWEQGKFANPPAKDLETWFVRGGSAGAALYTFLQPGIYAYVNHNLIEAAELGATAHIMVEGKWNDDLMAQVRAPAPIASY</sequence>
<comment type="cofactor">
    <cofactor evidence="17">
        <name>Cu(2+)</name>
        <dbReference type="ChEBI" id="CHEBI:29036"/>
    </cofactor>
    <text evidence="17">Binds 1 Cu(+) ion.</text>
</comment>
<comment type="pathway">
    <text evidence="3">Nitrogen metabolism; nitrate reduction (denitrification); dinitrogen from nitrate: step 2/4.</text>
</comment>
<keyword evidence="12" id="KW-0274">FAD</keyword>
<evidence type="ECO:0000256" key="15">
    <source>
        <dbReference type="ARBA" id="ARBA00023063"/>
    </source>
</evidence>
<dbReference type="PROSITE" id="PS51318">
    <property type="entry name" value="TAT"/>
    <property type="match status" value="1"/>
</dbReference>
<evidence type="ECO:0000313" key="20">
    <source>
        <dbReference type="EMBL" id="THF55518.1"/>
    </source>
</evidence>
<evidence type="ECO:0000256" key="14">
    <source>
        <dbReference type="ARBA" id="ARBA00023008"/>
    </source>
</evidence>
<dbReference type="RefSeq" id="WP_136359556.1">
    <property type="nucleotide sequence ID" value="NZ_SSNY01000011.1"/>
</dbReference>
<evidence type="ECO:0000256" key="8">
    <source>
        <dbReference type="ARBA" id="ARBA00022630"/>
    </source>
</evidence>
<evidence type="ECO:0000259" key="19">
    <source>
        <dbReference type="Pfam" id="PF07732"/>
    </source>
</evidence>
<feature type="chain" id="PRO_5044959296" description="Copper-containing nitrite reductase" evidence="17">
    <location>
        <begin position="32"/>
        <end position="372"/>
    </location>
</feature>
<comment type="catalytic activity">
    <reaction evidence="16 17">
        <text>nitric oxide + Fe(III)-[cytochrome c] + H2O = Fe(II)-[cytochrome c] + nitrite + 2 H(+)</text>
        <dbReference type="Rhea" id="RHEA:15233"/>
        <dbReference type="Rhea" id="RHEA-COMP:10350"/>
        <dbReference type="Rhea" id="RHEA-COMP:14399"/>
        <dbReference type="ChEBI" id="CHEBI:15377"/>
        <dbReference type="ChEBI" id="CHEBI:15378"/>
        <dbReference type="ChEBI" id="CHEBI:16301"/>
        <dbReference type="ChEBI" id="CHEBI:16480"/>
        <dbReference type="ChEBI" id="CHEBI:29033"/>
        <dbReference type="ChEBI" id="CHEBI:29034"/>
        <dbReference type="EC" id="1.7.2.1"/>
    </reaction>
</comment>
<organism evidence="20 21">
    <name type="scientific">Ollibium composti</name>
    <dbReference type="NCBI Taxonomy" id="2675109"/>
    <lineage>
        <taxon>Bacteria</taxon>
        <taxon>Pseudomonadati</taxon>
        <taxon>Pseudomonadota</taxon>
        <taxon>Alphaproteobacteria</taxon>
        <taxon>Hyphomicrobiales</taxon>
        <taxon>Phyllobacteriaceae</taxon>
        <taxon>Ollibium</taxon>
    </lineage>
</organism>
<dbReference type="Pfam" id="PF00394">
    <property type="entry name" value="Cu-oxidase"/>
    <property type="match status" value="1"/>
</dbReference>
<dbReference type="CDD" id="cd11020">
    <property type="entry name" value="CuRO_1_CuNIR"/>
    <property type="match status" value="1"/>
</dbReference>
<comment type="similarity">
    <text evidence="4 17">Belongs to the multicopper oxidase family.</text>
</comment>
<evidence type="ECO:0000256" key="4">
    <source>
        <dbReference type="ARBA" id="ARBA00010609"/>
    </source>
</evidence>
<evidence type="ECO:0000256" key="7">
    <source>
        <dbReference type="ARBA" id="ARBA00017290"/>
    </source>
</evidence>
<comment type="subcellular location">
    <subcellularLocation>
        <location evidence="2">Periplasm</location>
    </subcellularLocation>
</comment>
<keyword evidence="17" id="KW-0732">Signal</keyword>
<dbReference type="InterPro" id="IPR001287">
    <property type="entry name" value="NO2-reductase_Cu"/>
</dbReference>
<keyword evidence="9 17" id="KW-0479">Metal-binding</keyword>
<keyword evidence="13 17" id="KW-0560">Oxidoreductase</keyword>
<keyword evidence="15" id="KW-0534">Nitrate assimilation</keyword>
<evidence type="ECO:0000256" key="2">
    <source>
        <dbReference type="ARBA" id="ARBA00004418"/>
    </source>
</evidence>
<comment type="caution">
    <text evidence="20">The sequence shown here is derived from an EMBL/GenBank/DDBJ whole genome shotgun (WGS) entry which is preliminary data.</text>
</comment>
<evidence type="ECO:0000256" key="17">
    <source>
        <dbReference type="RuleBase" id="RU365025"/>
    </source>
</evidence>
<evidence type="ECO:0000256" key="9">
    <source>
        <dbReference type="ARBA" id="ARBA00022723"/>
    </source>
</evidence>
<comment type="subunit">
    <text evidence="5 17">Homotrimer.</text>
</comment>
<keyword evidence="11" id="KW-0574">Periplasm</keyword>
<protein>
    <recommendedName>
        <fullName evidence="7 17">Copper-containing nitrite reductase</fullName>
        <ecNumber evidence="6 17">1.7.2.1</ecNumber>
    </recommendedName>
</protein>
<comment type="cofactor">
    <cofactor evidence="17">
        <name>Cu(+)</name>
        <dbReference type="ChEBI" id="CHEBI:49552"/>
    </cofactor>
    <text evidence="17">Binds 1 Cu(+) ion.</text>
</comment>
<evidence type="ECO:0000256" key="3">
    <source>
        <dbReference type="ARBA" id="ARBA00005127"/>
    </source>
</evidence>
<keyword evidence="14 17" id="KW-0186">Copper</keyword>
<dbReference type="Proteomes" id="UP000306441">
    <property type="component" value="Unassembled WGS sequence"/>
</dbReference>
<evidence type="ECO:0000256" key="16">
    <source>
        <dbReference type="ARBA" id="ARBA00049340"/>
    </source>
</evidence>
<name>A0ABY2Q4A1_9HYPH</name>
<evidence type="ECO:0000256" key="10">
    <source>
        <dbReference type="ARBA" id="ARBA00022737"/>
    </source>
</evidence>
<evidence type="ECO:0000256" key="5">
    <source>
        <dbReference type="ARBA" id="ARBA00011233"/>
    </source>
</evidence>
<dbReference type="InterPro" id="IPR008972">
    <property type="entry name" value="Cupredoxin"/>
</dbReference>
<dbReference type="InterPro" id="IPR001117">
    <property type="entry name" value="Cu-oxidase_2nd"/>
</dbReference>
<dbReference type="InterPro" id="IPR011707">
    <property type="entry name" value="Cu-oxidase-like_N"/>
</dbReference>
<reference evidence="20 21" key="1">
    <citation type="submission" date="2019-04" db="EMBL/GenBank/DDBJ databases">
        <title>Mesorhizobium composti sp. nov., isolated from compost.</title>
        <authorList>
            <person name="Lin S.-Y."/>
            <person name="Hameed A."/>
            <person name="Hsieh Y.-T."/>
            <person name="Young C.-C."/>
        </authorList>
    </citation>
    <scope>NUCLEOTIDE SEQUENCE [LARGE SCALE GENOMIC DNA]</scope>
    <source>
        <strain evidence="20 21">CC-YTH430</strain>
    </source>
</reference>
<dbReference type="InterPro" id="IPR006311">
    <property type="entry name" value="TAT_signal"/>
</dbReference>
<dbReference type="GO" id="GO:0050421">
    <property type="term" value="F:nitrite reductase (NO-forming) activity"/>
    <property type="evidence" value="ECO:0007669"/>
    <property type="project" value="UniProtKB-EC"/>
</dbReference>
<keyword evidence="8" id="KW-0285">Flavoprotein</keyword>
<evidence type="ECO:0000313" key="21">
    <source>
        <dbReference type="Proteomes" id="UP000306441"/>
    </source>
</evidence>
<dbReference type="EMBL" id="SSNY01000011">
    <property type="protein sequence ID" value="THF55518.1"/>
    <property type="molecule type" value="Genomic_DNA"/>
</dbReference>
<feature type="domain" description="Plastocyanin-like" evidence="19">
    <location>
        <begin position="79"/>
        <end position="188"/>
    </location>
</feature>
<evidence type="ECO:0000256" key="12">
    <source>
        <dbReference type="ARBA" id="ARBA00022827"/>
    </source>
</evidence>
<keyword evidence="21" id="KW-1185">Reference proteome</keyword>
<dbReference type="PRINTS" id="PR00695">
    <property type="entry name" value="CUNO2RDTASE"/>
</dbReference>
<feature type="domain" description="Plastocyanin-like" evidence="18">
    <location>
        <begin position="205"/>
        <end position="355"/>
    </location>
</feature>
<keyword evidence="10" id="KW-0677">Repeat</keyword>
<proteinExistence type="inferred from homology"/>
<dbReference type="Pfam" id="PF07732">
    <property type="entry name" value="Cu-oxidase_3"/>
    <property type="match status" value="1"/>
</dbReference>
<evidence type="ECO:0000256" key="11">
    <source>
        <dbReference type="ARBA" id="ARBA00022764"/>
    </source>
</evidence>
<feature type="signal peptide" evidence="17">
    <location>
        <begin position="1"/>
        <end position="31"/>
    </location>
</feature>
<dbReference type="NCBIfam" id="TIGR02376">
    <property type="entry name" value="Cu_nitrite_red"/>
    <property type="match status" value="1"/>
</dbReference>
<evidence type="ECO:0000256" key="6">
    <source>
        <dbReference type="ARBA" id="ARBA00011882"/>
    </source>
</evidence>
<dbReference type="EC" id="1.7.2.1" evidence="6 17"/>